<dbReference type="EMBL" id="JAHDYR010000053">
    <property type="protein sequence ID" value="KAG9391780.1"/>
    <property type="molecule type" value="Genomic_DNA"/>
</dbReference>
<keyword evidence="3" id="KW-0325">Glycoprotein</keyword>
<evidence type="ECO:0000256" key="2">
    <source>
        <dbReference type="ARBA" id="ARBA00022737"/>
    </source>
</evidence>
<keyword evidence="2" id="KW-0677">Repeat</keyword>
<name>A0A8J6E8E2_9EUKA</name>
<dbReference type="OrthoDB" id="10692906at2759"/>
<organism evidence="5 6">
    <name type="scientific">Carpediemonas membranifera</name>
    <dbReference type="NCBI Taxonomy" id="201153"/>
    <lineage>
        <taxon>Eukaryota</taxon>
        <taxon>Metamonada</taxon>
        <taxon>Carpediemonas-like organisms</taxon>
        <taxon>Carpediemonas</taxon>
    </lineage>
</organism>
<feature type="repeat" description="FG-GAP" evidence="4">
    <location>
        <begin position="2052"/>
        <end position="2103"/>
    </location>
</feature>
<evidence type="ECO:0000256" key="1">
    <source>
        <dbReference type="ARBA" id="ARBA00022729"/>
    </source>
</evidence>
<dbReference type="Pfam" id="PF14312">
    <property type="entry name" value="FG-GAP_2"/>
    <property type="match status" value="1"/>
</dbReference>
<protein>
    <submittedName>
        <fullName evidence="5">PKD domain-containing protein</fullName>
    </submittedName>
</protein>
<dbReference type="PANTHER" id="PTHR36220">
    <property type="entry name" value="UNNAMED PRODUCT"/>
    <property type="match status" value="1"/>
</dbReference>
<dbReference type="Proteomes" id="UP000717585">
    <property type="component" value="Unassembled WGS sequence"/>
</dbReference>
<dbReference type="SMART" id="SM01411">
    <property type="entry name" value="Ephrin_rec_like"/>
    <property type="match status" value="2"/>
</dbReference>
<proteinExistence type="predicted"/>
<keyword evidence="6" id="KW-1185">Reference proteome</keyword>
<dbReference type="PROSITE" id="PS51470">
    <property type="entry name" value="FG_GAP"/>
    <property type="match status" value="2"/>
</dbReference>
<dbReference type="InterPro" id="IPR009030">
    <property type="entry name" value="Growth_fac_rcpt_cys_sf"/>
</dbReference>
<reference evidence="5" key="1">
    <citation type="submission" date="2021-05" db="EMBL/GenBank/DDBJ databases">
        <title>A free-living protist that lacks canonical eukaryotic 1 DNA replication and segregation systems.</title>
        <authorList>
            <person name="Salas-Leiva D.E."/>
            <person name="Tromer E.C."/>
            <person name="Curtis B.A."/>
            <person name="Jerlstrom-Hultqvist J."/>
            <person name="Kolisko M."/>
            <person name="Yi Z."/>
            <person name="Salas-Leiva J.S."/>
            <person name="Gallot-Lavallee L."/>
            <person name="Kops G.J.P.L."/>
            <person name="Archibald J.M."/>
            <person name="Simpson A.G.B."/>
            <person name="Roger A.J."/>
        </authorList>
    </citation>
    <scope>NUCLEOTIDE SEQUENCE</scope>
    <source>
        <strain evidence="5">BICM</strain>
    </source>
</reference>
<dbReference type="InterPro" id="IPR028994">
    <property type="entry name" value="Integrin_alpha_N"/>
</dbReference>
<dbReference type="SUPFAM" id="SSF57184">
    <property type="entry name" value="Growth factor receptor domain"/>
    <property type="match status" value="1"/>
</dbReference>
<dbReference type="SUPFAM" id="SSF69304">
    <property type="entry name" value="Tricorn protease N-terminal domain"/>
    <property type="match status" value="1"/>
</dbReference>
<sequence>MVAPYPAASDMFGRSLAATSDYVFIASTTSVHIYNRTSFDHVQSYDACNSAPCSIELKAYADNVYISIPEQDEIRLLDYNEDTGLFDWRFSIVSAEAVTAGTFGNKGFSVWGPNVAVLTDTTLQLFYVSDHQYTFAESVARAVATERLVVLQATGATDAVVVYDIDTPSAPIANTGLTIGSSSTAKTLASYGDLVVVGCGISQEAYIYSAGQDLTLVSAVAYSGVSFGDGLAVFESAVVVADTGAATLAAVRHCNSKSYHPGPFECTTCALSQLPTADLTGCVLASTLSVGLVNVPNPITAATYAGVMGRGDPSANSNDGEVVLSTVLGSDAGNTTTLSMTGTYTGFGKAVAMSLYWVAVATDTDVVCFPRSGETVGISLAVDGLSYQSTVLPLSHASDIMGTAIALMPMGHRLAYSYDDHTATYGRVDLIDLAAADPTVPAATLYGAQTSGDDFGAAILFIDDYIVVGSPGTGGSGAVLLFDLTALTATPTGDELAVPDTAGTFGTALAYHGGTLAVGDPTATGTTANGGAVFLYTWDSTSNSYLYSQTVVEPTYSSGTLFGSALRLTAAELTVSAPEAEVNGLDHVGSVFFFVLDGNEWSLNTTVSGLAADDRYGLDLVSSDHEIIVMSTAYDAQRLTPFCDAGEAPTSWYTCGACDEKVFDAANTPANALSCAEYRAHSLNGQLSSFTPAGPAGLAISSTSQDSFYLAVGFAGTSTVNGQVKIYQLTGNAVPWQLVATVTSSLLNFGRKVLLTDEWLVVSAPGARTVMMYRRYDMTTFVHRGTVSQSTVLDFGYSMDISEDYLIVGTDGASGAEKAFIYTVGDWTLFSVLDNDANGYTPTNKMYGHSVAVSGDFAVVGAFDAVSNDTPSQPHCGALVIFRVTVEAATGVSSFTLDSIAYGGKNTGTGIALSMNGELLTAIGDKNSGSFYIFIRDYVPGNAAFKQVFELESGGKSCFVKDNTAIVGVESGTTIAQYATYFPGNATWTSTEDVTIPTTSLGDTGSVTVDGGLFTMADTTSVAGAVYYHYEAVQHCPSGEWSDSRYTCAPCGDGSYSGVTDTYCKSLPSYQVMREDGMGFDLAAHISELADPLDADESDNLFGSTVLLGDHVFLVGHPNAVGFGIVAIYTYDGRSWSLHDTITRPEPIAHTGALFGFSMAMTDAWLAVGAPAHRTVDGDPATATGSVFVYERYRKYFEYHGQLQDLSGAYESYGRAIAIGGPSDSYMAVGCSLKASPFTGRVLVYYLADGEWFGKATVSATTSDADNGFGLDLVFIDDELIVGAPTMGAVWSLHPFSATVGDALPTPVQISGSSADAYGYSVAGAVNGTAKTLFVGAPEANTGQGQLSLFYESLGTQFTAATNTYTQAEPEDNAYASALAAYMSSIAIGVQDKTEYVSHAHHGAVSFATFDGSVLGARIDYILPHYARAGRHFGHDVSVNSHSIGIGSAEESASTQSSALIATMRCVPGYYSASWASCAWCPPYANISSDQLACSTVFEQTETAVHGSGFGTAVGAFGDVVIITEPTADSTGSVTAAGQALIGRVSSHVWTQYYDAEQPSPVASAAFGHTMALSSTWLAVASDAGDGAVCIFVRAGLTVSHSQTLDADATSGSDYGHALAVDGDLLAVGAPGLLGGNGGVYIYKHATTWTLDDNFSGASATDALGTSVAVYEGDVFAGAPGFDTFGGVLVFYDDGAGGFVQGELVDHSFHTAVASGTAISVAHDVLVVGAPGYVIEGFGIVGAVSIYEKGASWKYATTVSPFVPAEGASFGRAVHVGETFITVGAPDYSASATSAGAIYLFSKHADDGWSEDLVIEPSTPSTGGHFGASISGTPLTLVVGSPDAGTADIFTASCPSGEFPLTWHSCTPCPAGQYAAADSESCSTCGLSTRILPDQSGCVESFIAKELLPADTLVGDYSGALGAFGNVAVLGLPEFDSDSATDDGQLSIFAIAGASWTEAVHPGLGLPAGLLGSAVDLTDDLLVASVPGAASLVVAIRTGDTIGPYTTVSSSAAASDGFGATIKSVAIGPDFIAVGASATDKLFVFSDVDWATEEIVATPGSSGDKFGYAVAIHGTFIAVGAPGASSGVGAVYVMKDNSGWMLSQVLNGHPATTGTESFGHDVASDDEGDYLVVGGPDHQVNPGYTSGKAYVYEYDPGTQSYTETTLSPMNELSSVRYGSSVGLRNKYLAIGAEDDDTGVLHMYQLIGTTWAFLSSIVAKGLVTGDKFASSVRQTEKYIAVPAPNAGDDGQGAAYVITADCSAMYSPTSWLTCAACPSNSYSLAGAMQCTTCPAGSVVNSLRNGCTDSFEVSVYHNPAATAESFAARAVIDGATMVVTAPDANEARIFTMDGGAWSQLHTITATDAGIGAATAFCGGLALTQSALFAVDLGSGVAIFDRDGAHFTIAQVLALAGAANSRRPSRPWLYPRPLMQQYSRRSALRGP</sequence>
<dbReference type="SMART" id="SM00191">
    <property type="entry name" value="Int_alpha"/>
    <property type="match status" value="12"/>
</dbReference>
<accession>A0A8J6E8E2</accession>
<dbReference type="Gene3D" id="2.130.10.130">
    <property type="entry name" value="Integrin alpha, N-terminal"/>
    <property type="match status" value="3"/>
</dbReference>
<feature type="repeat" description="FG-GAP" evidence="4">
    <location>
        <begin position="2104"/>
        <end position="2161"/>
    </location>
</feature>
<evidence type="ECO:0000313" key="5">
    <source>
        <dbReference type="EMBL" id="KAG9391780.1"/>
    </source>
</evidence>
<evidence type="ECO:0000313" key="6">
    <source>
        <dbReference type="Proteomes" id="UP000717585"/>
    </source>
</evidence>
<evidence type="ECO:0000256" key="3">
    <source>
        <dbReference type="ARBA" id="ARBA00023180"/>
    </source>
</evidence>
<dbReference type="InterPro" id="IPR013519">
    <property type="entry name" value="Int_alpha_beta-p"/>
</dbReference>
<keyword evidence="1" id="KW-0732">Signal</keyword>
<comment type="caution">
    <text evidence="5">The sequence shown here is derived from an EMBL/GenBank/DDBJ whole genome shotgun (WGS) entry which is preliminary data.</text>
</comment>
<gene>
    <name evidence="5" type="ORF">J8273_6559</name>
</gene>
<dbReference type="PANTHER" id="PTHR36220:SF1">
    <property type="entry name" value="GAMMA TUBULIN COMPLEX COMPONENT C-TERMINAL DOMAIN-CONTAINING PROTEIN"/>
    <property type="match status" value="1"/>
</dbReference>
<dbReference type="InterPro" id="IPR013517">
    <property type="entry name" value="FG-GAP"/>
</dbReference>
<evidence type="ECO:0000256" key="4">
    <source>
        <dbReference type="PROSITE-ProRule" id="PRU00803"/>
    </source>
</evidence>